<proteinExistence type="predicted"/>
<dbReference type="EMBL" id="BARU01000305">
    <property type="protein sequence ID" value="GAH19378.1"/>
    <property type="molecule type" value="Genomic_DNA"/>
</dbReference>
<feature type="non-terminal residue" evidence="1">
    <location>
        <position position="1"/>
    </location>
</feature>
<gene>
    <name evidence="1" type="ORF">S03H2_01127</name>
</gene>
<name>X1FF09_9ZZZZ</name>
<protein>
    <submittedName>
        <fullName evidence="1">Uncharacterized protein</fullName>
    </submittedName>
</protein>
<comment type="caution">
    <text evidence="1">The sequence shown here is derived from an EMBL/GenBank/DDBJ whole genome shotgun (WGS) entry which is preliminary data.</text>
</comment>
<reference evidence="1" key="1">
    <citation type="journal article" date="2014" name="Front. Microbiol.">
        <title>High frequency of phylogenetically diverse reductive dehalogenase-homologous genes in deep subseafloor sedimentary metagenomes.</title>
        <authorList>
            <person name="Kawai M."/>
            <person name="Futagami T."/>
            <person name="Toyoda A."/>
            <person name="Takaki Y."/>
            <person name="Nishi S."/>
            <person name="Hori S."/>
            <person name="Arai W."/>
            <person name="Tsubouchi T."/>
            <person name="Morono Y."/>
            <person name="Uchiyama I."/>
            <person name="Ito T."/>
            <person name="Fujiyama A."/>
            <person name="Inagaki F."/>
            <person name="Takami H."/>
        </authorList>
    </citation>
    <scope>NUCLEOTIDE SEQUENCE</scope>
    <source>
        <strain evidence="1">Expedition CK06-06</strain>
    </source>
</reference>
<accession>X1FF09</accession>
<evidence type="ECO:0000313" key="1">
    <source>
        <dbReference type="EMBL" id="GAH19378.1"/>
    </source>
</evidence>
<organism evidence="1">
    <name type="scientific">marine sediment metagenome</name>
    <dbReference type="NCBI Taxonomy" id="412755"/>
    <lineage>
        <taxon>unclassified sequences</taxon>
        <taxon>metagenomes</taxon>
        <taxon>ecological metagenomes</taxon>
    </lineage>
</organism>
<dbReference type="AlphaFoldDB" id="X1FF09"/>
<sequence>FSAIGKKVILKEDIIDPIGKKVILKEDINDSYD</sequence>